<dbReference type="RefSeq" id="WP_160552935.1">
    <property type="nucleotide sequence ID" value="NZ_CP047650.1"/>
</dbReference>
<evidence type="ECO:0000256" key="2">
    <source>
        <dbReference type="SAM" id="MobiDB-lite"/>
    </source>
</evidence>
<protein>
    <submittedName>
        <fullName evidence="3">Tetratricopeptide repeat protein</fullName>
    </submittedName>
</protein>
<dbReference type="Pfam" id="PF14559">
    <property type="entry name" value="TPR_19"/>
    <property type="match status" value="1"/>
</dbReference>
<dbReference type="EMBL" id="CP047650">
    <property type="protein sequence ID" value="QHI99154.1"/>
    <property type="molecule type" value="Genomic_DNA"/>
</dbReference>
<name>A0A857J589_9BURK</name>
<dbReference type="Pfam" id="PF13432">
    <property type="entry name" value="TPR_16"/>
    <property type="match status" value="1"/>
</dbReference>
<feature type="repeat" description="TPR" evidence="1">
    <location>
        <begin position="252"/>
        <end position="285"/>
    </location>
</feature>
<dbReference type="AlphaFoldDB" id="A0A857J589"/>
<gene>
    <name evidence="3" type="ORF">GT347_14920</name>
</gene>
<sequence>MNTHTAFPSPSPAPSAAPSPAARLALLCRFLVTDPDNQALRKEVFHAALAEGNATLAREQIEWSRPRCAADPAWRHNTALLAMQQGDWEDARSLLQALVTDAPAHGQNSQGSQDTTTLSYHLAYTHHALGDHAGALERIAALRPGSSGSLPQAFSLQLRALHQLHRLDEAWQAIGKADPSCWTADALGAASLLALDLEKFEVAGELASRALARDPTQWEACVAQGTLLVEQEQPDAALQMLLPATQRHDQDGRSWSATGLAHMLAGRLDLAHQALTRAVALMPQHIGTRLALAWTEIAQGRLPAAEAAFAAAISLDRNFAESHGGLAAAQALQGKVTEAQASIRLAQGLDPQGPSALYAQAVLSGEMRDPVRLRELARRVMGQQTNRRHDDSSSDDSEEGQT</sequence>
<dbReference type="InterPro" id="IPR019734">
    <property type="entry name" value="TPR_rpt"/>
</dbReference>
<dbReference type="SMART" id="SM00028">
    <property type="entry name" value="TPR"/>
    <property type="match status" value="4"/>
</dbReference>
<dbReference type="SUPFAM" id="SSF48452">
    <property type="entry name" value="TPR-like"/>
    <property type="match status" value="1"/>
</dbReference>
<dbReference type="KEGG" id="xyk:GT347_14920"/>
<dbReference type="InterPro" id="IPR011990">
    <property type="entry name" value="TPR-like_helical_dom_sf"/>
</dbReference>
<accession>A0A857J589</accession>
<reference evidence="3 4" key="1">
    <citation type="submission" date="2020-01" db="EMBL/GenBank/DDBJ databases">
        <title>Genome sequencing of strain KACC 21265.</title>
        <authorList>
            <person name="Heo J."/>
            <person name="Kim S.-J."/>
            <person name="Kim J.-S."/>
            <person name="Hong S.-B."/>
            <person name="Kwon S.-W."/>
        </authorList>
    </citation>
    <scope>NUCLEOTIDE SEQUENCE [LARGE SCALE GENOMIC DNA]</scope>
    <source>
        <strain evidence="3 4">KACC 21265</strain>
    </source>
</reference>
<dbReference type="Proteomes" id="UP000464787">
    <property type="component" value="Chromosome"/>
</dbReference>
<dbReference type="Gene3D" id="1.25.40.10">
    <property type="entry name" value="Tetratricopeptide repeat domain"/>
    <property type="match status" value="3"/>
</dbReference>
<dbReference type="PANTHER" id="PTHR12558">
    <property type="entry name" value="CELL DIVISION CYCLE 16,23,27"/>
    <property type="match status" value="1"/>
</dbReference>
<organism evidence="3 4">
    <name type="scientific">Xylophilus rhododendri</name>
    <dbReference type="NCBI Taxonomy" id="2697032"/>
    <lineage>
        <taxon>Bacteria</taxon>
        <taxon>Pseudomonadati</taxon>
        <taxon>Pseudomonadota</taxon>
        <taxon>Betaproteobacteria</taxon>
        <taxon>Burkholderiales</taxon>
        <taxon>Xylophilus</taxon>
    </lineage>
</organism>
<feature type="region of interest" description="Disordered" evidence="2">
    <location>
        <begin position="378"/>
        <end position="402"/>
    </location>
</feature>
<evidence type="ECO:0000313" key="4">
    <source>
        <dbReference type="Proteomes" id="UP000464787"/>
    </source>
</evidence>
<dbReference type="PROSITE" id="PS50005">
    <property type="entry name" value="TPR"/>
    <property type="match status" value="1"/>
</dbReference>
<evidence type="ECO:0000256" key="1">
    <source>
        <dbReference type="PROSITE-ProRule" id="PRU00339"/>
    </source>
</evidence>
<keyword evidence="1" id="KW-0802">TPR repeat</keyword>
<feature type="compositionally biased region" description="Acidic residues" evidence="2">
    <location>
        <begin position="393"/>
        <end position="402"/>
    </location>
</feature>
<proteinExistence type="predicted"/>
<dbReference type="PANTHER" id="PTHR12558:SF13">
    <property type="entry name" value="CELL DIVISION CYCLE PROTEIN 27 HOMOLOG"/>
    <property type="match status" value="1"/>
</dbReference>
<keyword evidence="4" id="KW-1185">Reference proteome</keyword>
<evidence type="ECO:0000313" key="3">
    <source>
        <dbReference type="EMBL" id="QHI99154.1"/>
    </source>
</evidence>